<feature type="transmembrane region" description="Helical" evidence="6">
    <location>
        <begin position="160"/>
        <end position="184"/>
    </location>
</feature>
<keyword evidence="4 6" id="KW-0472">Membrane</keyword>
<evidence type="ECO:0000256" key="3">
    <source>
        <dbReference type="ARBA" id="ARBA00022989"/>
    </source>
</evidence>
<evidence type="ECO:0000256" key="6">
    <source>
        <dbReference type="SAM" id="Phobius"/>
    </source>
</evidence>
<dbReference type="InterPro" id="IPR052337">
    <property type="entry name" value="SAT4-like"/>
</dbReference>
<feature type="transmembrane region" description="Helical" evidence="6">
    <location>
        <begin position="123"/>
        <end position="148"/>
    </location>
</feature>
<dbReference type="GeneID" id="70294431"/>
<dbReference type="AlphaFoldDB" id="A0A9P8CPD4"/>
<evidence type="ECO:0000256" key="1">
    <source>
        <dbReference type="ARBA" id="ARBA00004141"/>
    </source>
</evidence>
<dbReference type="Proteomes" id="UP000887229">
    <property type="component" value="Unassembled WGS sequence"/>
</dbReference>
<gene>
    <name evidence="8" type="ORF">F5Z01DRAFT_655719</name>
</gene>
<dbReference type="Pfam" id="PF20684">
    <property type="entry name" value="Fung_rhodopsin"/>
    <property type="match status" value="1"/>
</dbReference>
<evidence type="ECO:0000313" key="8">
    <source>
        <dbReference type="EMBL" id="KAG9254010.1"/>
    </source>
</evidence>
<keyword evidence="9" id="KW-1185">Reference proteome</keyword>
<feature type="domain" description="Rhodopsin" evidence="7">
    <location>
        <begin position="66"/>
        <end position="304"/>
    </location>
</feature>
<evidence type="ECO:0000259" key="7">
    <source>
        <dbReference type="Pfam" id="PF20684"/>
    </source>
</evidence>
<keyword evidence="3 6" id="KW-1133">Transmembrane helix</keyword>
<evidence type="ECO:0000256" key="2">
    <source>
        <dbReference type="ARBA" id="ARBA00022692"/>
    </source>
</evidence>
<dbReference type="InterPro" id="IPR049326">
    <property type="entry name" value="Rhodopsin_dom_fungi"/>
</dbReference>
<dbReference type="EMBL" id="MU251255">
    <property type="protein sequence ID" value="KAG9254010.1"/>
    <property type="molecule type" value="Genomic_DNA"/>
</dbReference>
<feature type="transmembrane region" description="Helical" evidence="6">
    <location>
        <begin position="47"/>
        <end position="70"/>
    </location>
</feature>
<dbReference type="PANTHER" id="PTHR33048:SF163">
    <property type="entry name" value="INTEGRAL MEMBRANE PROTEIN (AFU_ORTHOLOGUE AFUA_8G05510)"/>
    <property type="match status" value="1"/>
</dbReference>
<reference evidence="8" key="1">
    <citation type="journal article" date="2021" name="IMA Fungus">
        <title>Genomic characterization of three marine fungi, including Emericellopsis atlantica sp. nov. with signatures of a generalist lifestyle and marine biomass degradation.</title>
        <authorList>
            <person name="Hagestad O.C."/>
            <person name="Hou L."/>
            <person name="Andersen J.H."/>
            <person name="Hansen E.H."/>
            <person name="Altermark B."/>
            <person name="Li C."/>
            <person name="Kuhnert E."/>
            <person name="Cox R.J."/>
            <person name="Crous P.W."/>
            <person name="Spatafora J.W."/>
            <person name="Lail K."/>
            <person name="Amirebrahimi M."/>
            <person name="Lipzen A."/>
            <person name="Pangilinan J."/>
            <person name="Andreopoulos W."/>
            <person name="Hayes R.D."/>
            <person name="Ng V."/>
            <person name="Grigoriev I.V."/>
            <person name="Jackson S.A."/>
            <person name="Sutton T.D.S."/>
            <person name="Dobson A.D.W."/>
            <person name="Rama T."/>
        </authorList>
    </citation>
    <scope>NUCLEOTIDE SEQUENCE</scope>
    <source>
        <strain evidence="8">TS7</strain>
    </source>
</reference>
<organism evidence="8 9">
    <name type="scientific">Emericellopsis atlantica</name>
    <dbReference type="NCBI Taxonomy" id="2614577"/>
    <lineage>
        <taxon>Eukaryota</taxon>
        <taxon>Fungi</taxon>
        <taxon>Dikarya</taxon>
        <taxon>Ascomycota</taxon>
        <taxon>Pezizomycotina</taxon>
        <taxon>Sordariomycetes</taxon>
        <taxon>Hypocreomycetidae</taxon>
        <taxon>Hypocreales</taxon>
        <taxon>Bionectriaceae</taxon>
        <taxon>Emericellopsis</taxon>
    </lineage>
</organism>
<sequence>MEIDFDDSPRFLDFILALFSRFRTKMSASGDWGPTPKGMDLTENQTMSILVTVITIMALGILSVILRLVARLKSGNSLAVDDYTIVLALIFAIGTAVLCFTSIQEGGGKHLWIITFEEFTRLWQMAYAFVLIYATCVTLTKASILLFYRRLFGINLAWKINMALVLGYWVAIIIAWLSGCRPASYFWEQFTKPDAQGSCIDTSLFYFVNGICAMLIDILILLVPIPTIIKLRMRRSQKVAVSGILLLGAFVCIASILRIVSMDHLVNAEDFTWAMGQVFIWSCCEPFIGIVCACLPTYGPLFRKWWQTINTSVGSGEQNSGSGSRGIDLENTHVRNNLERREFRRLHSSNLNLRDDEFELTNEISGGKKSVLRGEVSDEDIAYGARDITVVKDTWVTNSKAT</sequence>
<feature type="transmembrane region" description="Helical" evidence="6">
    <location>
        <begin position="239"/>
        <end position="259"/>
    </location>
</feature>
<feature type="transmembrane region" description="Helical" evidence="6">
    <location>
        <begin position="204"/>
        <end position="227"/>
    </location>
</feature>
<name>A0A9P8CPD4_9HYPO</name>
<evidence type="ECO:0000256" key="5">
    <source>
        <dbReference type="ARBA" id="ARBA00038359"/>
    </source>
</evidence>
<comment type="similarity">
    <text evidence="5">Belongs to the SAT4 family.</text>
</comment>
<proteinExistence type="inferred from homology"/>
<comment type="caution">
    <text evidence="8">The sequence shown here is derived from an EMBL/GenBank/DDBJ whole genome shotgun (WGS) entry which is preliminary data.</text>
</comment>
<dbReference type="RefSeq" id="XP_046117934.1">
    <property type="nucleotide sequence ID" value="XM_046263528.1"/>
</dbReference>
<evidence type="ECO:0000256" key="4">
    <source>
        <dbReference type="ARBA" id="ARBA00023136"/>
    </source>
</evidence>
<comment type="subcellular location">
    <subcellularLocation>
        <location evidence="1">Membrane</location>
        <topology evidence="1">Multi-pass membrane protein</topology>
    </subcellularLocation>
</comment>
<dbReference type="OrthoDB" id="5329176at2759"/>
<evidence type="ECO:0000313" key="9">
    <source>
        <dbReference type="Proteomes" id="UP000887229"/>
    </source>
</evidence>
<feature type="transmembrane region" description="Helical" evidence="6">
    <location>
        <begin position="82"/>
        <end position="103"/>
    </location>
</feature>
<feature type="transmembrane region" description="Helical" evidence="6">
    <location>
        <begin position="279"/>
        <end position="298"/>
    </location>
</feature>
<protein>
    <recommendedName>
        <fullName evidence="7">Rhodopsin domain-containing protein</fullName>
    </recommendedName>
</protein>
<keyword evidence="2 6" id="KW-0812">Transmembrane</keyword>
<dbReference type="GO" id="GO:0016020">
    <property type="term" value="C:membrane"/>
    <property type="evidence" value="ECO:0007669"/>
    <property type="project" value="UniProtKB-SubCell"/>
</dbReference>
<accession>A0A9P8CPD4</accession>
<dbReference type="PANTHER" id="PTHR33048">
    <property type="entry name" value="PTH11-LIKE INTEGRAL MEMBRANE PROTEIN (AFU_ORTHOLOGUE AFUA_5G11245)"/>
    <property type="match status" value="1"/>
</dbReference>